<comment type="subcellular location">
    <subcellularLocation>
        <location evidence="2">Cytoplasm</location>
    </subcellularLocation>
</comment>
<organism evidence="3 4">
    <name type="scientific">Ornatilinea apprima</name>
    <dbReference type="NCBI Taxonomy" id="1134406"/>
    <lineage>
        <taxon>Bacteria</taxon>
        <taxon>Bacillati</taxon>
        <taxon>Chloroflexota</taxon>
        <taxon>Anaerolineae</taxon>
        <taxon>Anaerolineales</taxon>
        <taxon>Anaerolineaceae</taxon>
        <taxon>Ornatilinea</taxon>
    </lineage>
</organism>
<dbReference type="GO" id="GO:0090071">
    <property type="term" value="P:negative regulation of ribosome biogenesis"/>
    <property type="evidence" value="ECO:0007669"/>
    <property type="project" value="UniProtKB-UniRule"/>
</dbReference>
<keyword evidence="2" id="KW-0963">Cytoplasm</keyword>
<dbReference type="OrthoDB" id="9793681at2"/>
<dbReference type="AlphaFoldDB" id="A0A0P6XDF0"/>
<name>A0A0P6XDF0_9CHLR</name>
<dbReference type="InterPro" id="IPR004394">
    <property type="entry name" value="Iojap/RsfS/C7orf30"/>
</dbReference>
<gene>
    <name evidence="2" type="primary">rsfS</name>
    <name evidence="3" type="ORF">ADN00_01140</name>
</gene>
<evidence type="ECO:0000256" key="1">
    <source>
        <dbReference type="ARBA" id="ARBA00010574"/>
    </source>
</evidence>
<protein>
    <recommendedName>
        <fullName evidence="2">Ribosomal silencing factor RsfS</fullName>
    </recommendedName>
</protein>
<proteinExistence type="inferred from homology"/>
<dbReference type="Proteomes" id="UP000050417">
    <property type="component" value="Unassembled WGS sequence"/>
</dbReference>
<keyword evidence="2" id="KW-0810">Translation regulation</keyword>
<keyword evidence="4" id="KW-1185">Reference proteome</keyword>
<dbReference type="Pfam" id="PF02410">
    <property type="entry name" value="RsfS"/>
    <property type="match status" value="1"/>
</dbReference>
<dbReference type="GO" id="GO:0042256">
    <property type="term" value="P:cytosolic ribosome assembly"/>
    <property type="evidence" value="ECO:0007669"/>
    <property type="project" value="UniProtKB-UniRule"/>
</dbReference>
<dbReference type="NCBIfam" id="TIGR00090">
    <property type="entry name" value="rsfS_iojap_ybeB"/>
    <property type="match status" value="1"/>
</dbReference>
<dbReference type="STRING" id="1134406.ADN00_01140"/>
<comment type="subunit">
    <text evidence="2">Interacts with ribosomal protein uL14 (rplN).</text>
</comment>
<sequence length="105" mass="11783">MITALEEKKAEDILLLDIRGIADFADFFIICSGTSDRMLGALADAAIECARVDHGIKTRVRGLPSSGWLIADLGDIVIHFFSPDQREYYDLEELWKDGKVLVRLK</sequence>
<dbReference type="HAMAP" id="MF_01477">
    <property type="entry name" value="Iojap_RsfS"/>
    <property type="match status" value="1"/>
</dbReference>
<dbReference type="GO" id="GO:0005737">
    <property type="term" value="C:cytoplasm"/>
    <property type="evidence" value="ECO:0007669"/>
    <property type="project" value="UniProtKB-SubCell"/>
</dbReference>
<dbReference type="SUPFAM" id="SSF81301">
    <property type="entry name" value="Nucleotidyltransferase"/>
    <property type="match status" value="1"/>
</dbReference>
<evidence type="ECO:0000313" key="4">
    <source>
        <dbReference type="Proteomes" id="UP000050417"/>
    </source>
</evidence>
<dbReference type="Gene3D" id="3.30.460.10">
    <property type="entry name" value="Beta Polymerase, domain 2"/>
    <property type="match status" value="1"/>
</dbReference>
<evidence type="ECO:0000313" key="3">
    <source>
        <dbReference type="EMBL" id="KPL80828.1"/>
    </source>
</evidence>
<keyword evidence="2" id="KW-0678">Repressor</keyword>
<comment type="similarity">
    <text evidence="1 2">Belongs to the Iojap/RsfS family.</text>
</comment>
<dbReference type="EMBL" id="LGCL01000003">
    <property type="protein sequence ID" value="KPL80828.1"/>
    <property type="molecule type" value="Genomic_DNA"/>
</dbReference>
<dbReference type="RefSeq" id="WP_075061128.1">
    <property type="nucleotide sequence ID" value="NZ_LGCL01000003.1"/>
</dbReference>
<dbReference type="InterPro" id="IPR043519">
    <property type="entry name" value="NT_sf"/>
</dbReference>
<reference evidence="3 4" key="1">
    <citation type="submission" date="2015-07" db="EMBL/GenBank/DDBJ databases">
        <title>Genome sequence of Ornatilinea apprima DSM 23815.</title>
        <authorList>
            <person name="Hemp J."/>
            <person name="Ward L.M."/>
            <person name="Pace L.A."/>
            <person name="Fischer W.W."/>
        </authorList>
    </citation>
    <scope>NUCLEOTIDE SEQUENCE [LARGE SCALE GENOMIC DNA]</scope>
    <source>
        <strain evidence="3 4">P3M-1</strain>
    </source>
</reference>
<dbReference type="PANTHER" id="PTHR21043">
    <property type="entry name" value="IOJAP SUPERFAMILY ORTHOLOG"/>
    <property type="match status" value="1"/>
</dbReference>
<comment type="function">
    <text evidence="2">Functions as a ribosomal silencing factor. Interacts with ribosomal protein uL14 (rplN), blocking formation of intersubunit bridge B8. Prevents association of the 30S and 50S ribosomal subunits and the formation of functional ribosomes, thus repressing translation.</text>
</comment>
<accession>A0A0P6XDF0</accession>
<evidence type="ECO:0000256" key="2">
    <source>
        <dbReference type="HAMAP-Rule" id="MF_01477"/>
    </source>
</evidence>
<dbReference type="GO" id="GO:0043023">
    <property type="term" value="F:ribosomal large subunit binding"/>
    <property type="evidence" value="ECO:0007669"/>
    <property type="project" value="TreeGrafter"/>
</dbReference>
<comment type="caution">
    <text evidence="3">The sequence shown here is derived from an EMBL/GenBank/DDBJ whole genome shotgun (WGS) entry which is preliminary data.</text>
</comment>
<dbReference type="PANTHER" id="PTHR21043:SF0">
    <property type="entry name" value="MITOCHONDRIAL ASSEMBLY OF RIBOSOMAL LARGE SUBUNIT PROTEIN 1"/>
    <property type="match status" value="1"/>
</dbReference>
<dbReference type="GO" id="GO:0017148">
    <property type="term" value="P:negative regulation of translation"/>
    <property type="evidence" value="ECO:0007669"/>
    <property type="project" value="UniProtKB-UniRule"/>
</dbReference>